<evidence type="ECO:0000313" key="9">
    <source>
        <dbReference type="Proteomes" id="UP000199309"/>
    </source>
</evidence>
<keyword evidence="9" id="KW-1185">Reference proteome</keyword>
<dbReference type="PANTHER" id="PTHR32322:SF2">
    <property type="entry name" value="EAMA DOMAIN-CONTAINING PROTEIN"/>
    <property type="match status" value="1"/>
</dbReference>
<dbReference type="EMBL" id="FNHQ01000003">
    <property type="protein sequence ID" value="SDM23307.1"/>
    <property type="molecule type" value="Genomic_DNA"/>
</dbReference>
<evidence type="ECO:0000259" key="7">
    <source>
        <dbReference type="Pfam" id="PF00892"/>
    </source>
</evidence>
<dbReference type="Gene3D" id="1.10.3730.20">
    <property type="match status" value="2"/>
</dbReference>
<dbReference type="InterPro" id="IPR037185">
    <property type="entry name" value="EmrE-like"/>
</dbReference>
<name>A0A1G9RK68_9FIRM</name>
<gene>
    <name evidence="8" type="ORF">SAMN05660299_00481</name>
</gene>
<dbReference type="InterPro" id="IPR050638">
    <property type="entry name" value="AA-Vitamin_Transporters"/>
</dbReference>
<dbReference type="Pfam" id="PF00892">
    <property type="entry name" value="EamA"/>
    <property type="match status" value="2"/>
</dbReference>
<dbReference type="STRING" id="349095.SAMN05660299_00481"/>
<evidence type="ECO:0000256" key="2">
    <source>
        <dbReference type="ARBA" id="ARBA00007362"/>
    </source>
</evidence>
<dbReference type="SUPFAM" id="SSF103481">
    <property type="entry name" value="Multidrug resistance efflux transporter EmrE"/>
    <property type="match status" value="2"/>
</dbReference>
<evidence type="ECO:0000256" key="4">
    <source>
        <dbReference type="ARBA" id="ARBA00022989"/>
    </source>
</evidence>
<dbReference type="RefSeq" id="WP_091647836.1">
    <property type="nucleotide sequence ID" value="NZ_FNHQ01000003.1"/>
</dbReference>
<feature type="transmembrane region" description="Helical" evidence="6">
    <location>
        <begin position="144"/>
        <end position="164"/>
    </location>
</feature>
<keyword evidence="5 6" id="KW-0472">Membrane</keyword>
<evidence type="ECO:0000256" key="5">
    <source>
        <dbReference type="ARBA" id="ARBA00023136"/>
    </source>
</evidence>
<dbReference type="AlphaFoldDB" id="A0A1G9RK68"/>
<feature type="transmembrane region" description="Helical" evidence="6">
    <location>
        <begin position="88"/>
        <end position="109"/>
    </location>
</feature>
<comment type="subcellular location">
    <subcellularLocation>
        <location evidence="1">Membrane</location>
        <topology evidence="1">Multi-pass membrane protein</topology>
    </subcellularLocation>
</comment>
<evidence type="ECO:0000256" key="1">
    <source>
        <dbReference type="ARBA" id="ARBA00004141"/>
    </source>
</evidence>
<evidence type="ECO:0000256" key="6">
    <source>
        <dbReference type="SAM" id="Phobius"/>
    </source>
</evidence>
<feature type="transmembrane region" description="Helical" evidence="6">
    <location>
        <begin position="176"/>
        <end position="195"/>
    </location>
</feature>
<protein>
    <submittedName>
        <fullName evidence="8">Threonine/homoserine efflux transporter RhtA</fullName>
    </submittedName>
</protein>
<feature type="domain" description="EamA" evidence="7">
    <location>
        <begin position="6"/>
        <end position="135"/>
    </location>
</feature>
<comment type="similarity">
    <text evidence="2">Belongs to the EamA transporter family.</text>
</comment>
<dbReference type="OrthoDB" id="9814238at2"/>
<feature type="domain" description="EamA" evidence="7">
    <location>
        <begin position="146"/>
        <end position="277"/>
    </location>
</feature>
<feature type="transmembrane region" description="Helical" evidence="6">
    <location>
        <begin position="29"/>
        <end position="51"/>
    </location>
</feature>
<organism evidence="8 9">
    <name type="scientific">Megasphaera paucivorans</name>
    <dbReference type="NCBI Taxonomy" id="349095"/>
    <lineage>
        <taxon>Bacteria</taxon>
        <taxon>Bacillati</taxon>
        <taxon>Bacillota</taxon>
        <taxon>Negativicutes</taxon>
        <taxon>Veillonellales</taxon>
        <taxon>Veillonellaceae</taxon>
        <taxon>Megasphaera</taxon>
    </lineage>
</organism>
<feature type="transmembrane region" description="Helical" evidence="6">
    <location>
        <begin position="63"/>
        <end position="82"/>
    </location>
</feature>
<dbReference type="PANTHER" id="PTHR32322">
    <property type="entry name" value="INNER MEMBRANE TRANSPORTER"/>
    <property type="match status" value="1"/>
</dbReference>
<feature type="transmembrane region" description="Helical" evidence="6">
    <location>
        <begin position="207"/>
        <end position="226"/>
    </location>
</feature>
<reference evidence="8 9" key="1">
    <citation type="submission" date="2016-10" db="EMBL/GenBank/DDBJ databases">
        <authorList>
            <person name="de Groot N.N."/>
        </authorList>
    </citation>
    <scope>NUCLEOTIDE SEQUENCE [LARGE SCALE GENOMIC DNA]</scope>
    <source>
        <strain evidence="8 9">DSM 16981</strain>
    </source>
</reference>
<feature type="transmembrane region" description="Helical" evidence="6">
    <location>
        <begin position="238"/>
        <end position="256"/>
    </location>
</feature>
<sequence>MNRNYIKFLAAVLLFGSNGIIASYIALDSYVIVLSRMVMGSIFLLLLLMWRQQKIWTGPPRRVWGKLILAGLALGGNWLFLYESYTQIGVSLATLACYSGPVMVLLLSVPLFHERITVIKAAGMVTVIAGMLCVNGVSVQSQGVSWGLMSGILSAVCFALLVIINKKMKGVDGLEGTLCQLLIGGVMVGAVTFSMHPQIGVLSLESVLAVIVLGVINTGIGCYLYFSAMQYLPAQTVSIFGYLEPFSALIFAAVFLGEILSLLQILGAVLILGGVVFAELCPLFHKKRIRFDE</sequence>
<evidence type="ECO:0000256" key="3">
    <source>
        <dbReference type="ARBA" id="ARBA00022692"/>
    </source>
</evidence>
<accession>A0A1G9RK68</accession>
<proteinExistence type="inferred from homology"/>
<dbReference type="GO" id="GO:0016020">
    <property type="term" value="C:membrane"/>
    <property type="evidence" value="ECO:0007669"/>
    <property type="project" value="UniProtKB-SubCell"/>
</dbReference>
<keyword evidence="3 6" id="KW-0812">Transmembrane</keyword>
<evidence type="ECO:0000313" key="8">
    <source>
        <dbReference type="EMBL" id="SDM23307.1"/>
    </source>
</evidence>
<keyword evidence="4 6" id="KW-1133">Transmembrane helix</keyword>
<feature type="transmembrane region" description="Helical" evidence="6">
    <location>
        <begin position="121"/>
        <end position="138"/>
    </location>
</feature>
<dbReference type="InterPro" id="IPR000620">
    <property type="entry name" value="EamA_dom"/>
</dbReference>
<feature type="transmembrane region" description="Helical" evidence="6">
    <location>
        <begin position="262"/>
        <end position="284"/>
    </location>
</feature>
<dbReference type="Proteomes" id="UP000199309">
    <property type="component" value="Unassembled WGS sequence"/>
</dbReference>